<gene>
    <name evidence="1" type="ORF">E4O86_06375</name>
</gene>
<dbReference type="EMBL" id="SPKJ01000013">
    <property type="protein sequence ID" value="MYZ47334.1"/>
    <property type="molecule type" value="Genomic_DNA"/>
</dbReference>
<protein>
    <submittedName>
        <fullName evidence="1">Uncharacterized protein</fullName>
    </submittedName>
</protein>
<accession>A0A964T2Y5</accession>
<reference evidence="1" key="1">
    <citation type="submission" date="2019-03" db="EMBL/GenBank/DDBJ databases">
        <title>Afifella sp. nov., isolated from activated sludge.</title>
        <authorList>
            <person name="Li Q."/>
            <person name="Liu Y."/>
        </authorList>
    </citation>
    <scope>NUCLEOTIDE SEQUENCE</scope>
    <source>
        <strain evidence="1">L72</strain>
    </source>
</reference>
<sequence>MTVHDHPDPFRAAMHDLEEPLAEATGLVDAAVQLLIDHHRAAEPLDAAIVDMISTLAVVASHRLADARQLHSDAFKRGRALADERERADVC</sequence>
<evidence type="ECO:0000313" key="1">
    <source>
        <dbReference type="EMBL" id="MYZ47334.1"/>
    </source>
</evidence>
<evidence type="ECO:0000313" key="2">
    <source>
        <dbReference type="Proteomes" id="UP000773614"/>
    </source>
</evidence>
<keyword evidence="2" id="KW-1185">Reference proteome</keyword>
<proteinExistence type="predicted"/>
<dbReference type="Proteomes" id="UP000773614">
    <property type="component" value="Unassembled WGS sequence"/>
</dbReference>
<dbReference type="RefSeq" id="WP_161139684.1">
    <property type="nucleotide sequence ID" value="NZ_SPKJ01000013.1"/>
</dbReference>
<name>A0A964T2Y5_9HYPH</name>
<organism evidence="1 2">
    <name type="scientific">Propylenella binzhouense</name>
    <dbReference type="NCBI Taxonomy" id="2555902"/>
    <lineage>
        <taxon>Bacteria</taxon>
        <taxon>Pseudomonadati</taxon>
        <taxon>Pseudomonadota</taxon>
        <taxon>Alphaproteobacteria</taxon>
        <taxon>Hyphomicrobiales</taxon>
        <taxon>Propylenellaceae</taxon>
        <taxon>Propylenella</taxon>
    </lineage>
</organism>
<dbReference type="AlphaFoldDB" id="A0A964T2Y5"/>
<comment type="caution">
    <text evidence="1">The sequence shown here is derived from an EMBL/GenBank/DDBJ whole genome shotgun (WGS) entry which is preliminary data.</text>
</comment>